<protein>
    <submittedName>
        <fullName evidence="1">Uncharacterized protein</fullName>
    </submittedName>
</protein>
<accession>A0A232EEW1</accession>
<gene>
    <name evidence="1" type="ORF">TSAR_003429</name>
</gene>
<dbReference type="AlphaFoldDB" id="A0A232EEW1"/>
<proteinExistence type="predicted"/>
<evidence type="ECO:0000313" key="2">
    <source>
        <dbReference type="Proteomes" id="UP000215335"/>
    </source>
</evidence>
<keyword evidence="2" id="KW-1185">Reference proteome</keyword>
<reference evidence="1 2" key="1">
    <citation type="journal article" date="2017" name="Curr. Biol.">
        <title>The Evolution of Venom by Co-option of Single-Copy Genes.</title>
        <authorList>
            <person name="Martinson E.O."/>
            <person name="Mrinalini"/>
            <person name="Kelkar Y.D."/>
            <person name="Chang C.H."/>
            <person name="Werren J.H."/>
        </authorList>
    </citation>
    <scope>NUCLEOTIDE SEQUENCE [LARGE SCALE GENOMIC DNA]</scope>
    <source>
        <strain evidence="1 2">Alberta</strain>
        <tissue evidence="1">Whole body</tissue>
    </source>
</reference>
<organism evidence="1 2">
    <name type="scientific">Trichomalopsis sarcophagae</name>
    <dbReference type="NCBI Taxonomy" id="543379"/>
    <lineage>
        <taxon>Eukaryota</taxon>
        <taxon>Metazoa</taxon>
        <taxon>Ecdysozoa</taxon>
        <taxon>Arthropoda</taxon>
        <taxon>Hexapoda</taxon>
        <taxon>Insecta</taxon>
        <taxon>Pterygota</taxon>
        <taxon>Neoptera</taxon>
        <taxon>Endopterygota</taxon>
        <taxon>Hymenoptera</taxon>
        <taxon>Apocrita</taxon>
        <taxon>Proctotrupomorpha</taxon>
        <taxon>Chalcidoidea</taxon>
        <taxon>Pteromalidae</taxon>
        <taxon>Pteromalinae</taxon>
        <taxon>Trichomalopsis</taxon>
    </lineage>
</organism>
<evidence type="ECO:0000313" key="1">
    <source>
        <dbReference type="EMBL" id="OXU16891.1"/>
    </source>
</evidence>
<comment type="caution">
    <text evidence="1">The sequence shown here is derived from an EMBL/GenBank/DDBJ whole genome shotgun (WGS) entry which is preliminary data.</text>
</comment>
<dbReference type="EMBL" id="NNAY01005203">
    <property type="protein sequence ID" value="OXU16891.1"/>
    <property type="molecule type" value="Genomic_DNA"/>
</dbReference>
<name>A0A232EEW1_9HYME</name>
<dbReference type="Proteomes" id="UP000215335">
    <property type="component" value="Unassembled WGS sequence"/>
</dbReference>
<sequence length="37" mass="4352">MGNPSYRALQDTQCVNFLLHRLLAQHIRDLPLFNNEI</sequence>